<reference evidence="1 2" key="1">
    <citation type="journal article" date="2012" name="J. Bacteriol.">
        <title>Genome sequence of the soybean symbiont Sinorhizobium fredii HH103.</title>
        <authorList>
            <person name="Weidner S."/>
            <person name="Becker A."/>
            <person name="Bonilla I."/>
            <person name="Jaenicke S."/>
            <person name="Lloret J."/>
            <person name="Margaret I."/>
            <person name="Puhler A."/>
            <person name="Ruiz-Sainz J.E."/>
            <person name="Schneiker-Bekel S."/>
            <person name="Szczepanowski R."/>
            <person name="Vinardell J.M."/>
            <person name="Zehner S."/>
            <person name="Gottfert M."/>
        </authorList>
    </citation>
    <scope>NUCLEOTIDE SEQUENCE [LARGE SCALE GENOMIC DNA]</scope>
    <source>
        <strain evidence="1 2">HH103</strain>
    </source>
</reference>
<evidence type="ECO:0000313" key="1">
    <source>
        <dbReference type="EMBL" id="CCE98258.1"/>
    </source>
</evidence>
<dbReference type="STRING" id="1117943.SFHH103_03767"/>
<evidence type="ECO:0000313" key="2">
    <source>
        <dbReference type="Proteomes" id="UP000007735"/>
    </source>
</evidence>
<dbReference type="KEGG" id="sfh:SFHH103_03767"/>
<proteinExistence type="predicted"/>
<gene>
    <name evidence="1" type="ordered locus">SFHH103_03767</name>
</gene>
<protein>
    <recommendedName>
        <fullName evidence="3">DUF3299 domain-containing protein</fullName>
    </recommendedName>
</protein>
<dbReference type="HOGENOM" id="CLU_113618_0_0_5"/>
<organism evidence="1 2">
    <name type="scientific">Sinorhizobium fredii (strain HH103)</name>
    <dbReference type="NCBI Taxonomy" id="1117943"/>
    <lineage>
        <taxon>Bacteria</taxon>
        <taxon>Pseudomonadati</taxon>
        <taxon>Pseudomonadota</taxon>
        <taxon>Alphaproteobacteria</taxon>
        <taxon>Hyphomicrobiales</taxon>
        <taxon>Rhizobiaceae</taxon>
        <taxon>Sinorhizobium/Ensifer group</taxon>
        <taxon>Sinorhizobium</taxon>
    </lineage>
</organism>
<sequence>MIGLSPMITLAKPALAAPTQLSFDDLYGKISVLGLEFSDKVKSLDGRDVEMSGFMAPPLKAEAKFFVLTEIPMSICPFCSTDADWPDNIAVVYLDEAQTFVQAGVRIDVTGKLEVGSWTDPETGFLSRLRLRGATYSVA</sequence>
<evidence type="ECO:0008006" key="3">
    <source>
        <dbReference type="Google" id="ProtNLM"/>
    </source>
</evidence>
<dbReference type="AlphaFoldDB" id="G9A5D7"/>
<dbReference type="EMBL" id="HE616890">
    <property type="protein sequence ID" value="CCE98258.1"/>
    <property type="molecule type" value="Genomic_DNA"/>
</dbReference>
<dbReference type="Proteomes" id="UP000007735">
    <property type="component" value="Chromosome"/>
</dbReference>
<accession>G9A5D7</accession>
<dbReference type="eggNOG" id="ENOG50301ES">
    <property type="taxonomic scope" value="Bacteria"/>
</dbReference>
<name>G9A5D7_SINF1</name>
<dbReference type="PATRIC" id="fig|380.5.peg.3985"/>